<organism evidence="2 3">
    <name type="scientific">Oidiodendron maius (strain Zn)</name>
    <dbReference type="NCBI Taxonomy" id="913774"/>
    <lineage>
        <taxon>Eukaryota</taxon>
        <taxon>Fungi</taxon>
        <taxon>Dikarya</taxon>
        <taxon>Ascomycota</taxon>
        <taxon>Pezizomycotina</taxon>
        <taxon>Leotiomycetes</taxon>
        <taxon>Leotiomycetes incertae sedis</taxon>
        <taxon>Myxotrichaceae</taxon>
        <taxon>Oidiodendron</taxon>
    </lineage>
</organism>
<evidence type="ECO:0000313" key="3">
    <source>
        <dbReference type="Proteomes" id="UP000054321"/>
    </source>
</evidence>
<evidence type="ECO:0000313" key="2">
    <source>
        <dbReference type="EMBL" id="KIN01826.1"/>
    </source>
</evidence>
<dbReference type="FunCoup" id="A0A0C3H0U0">
    <property type="interactions" value="141"/>
</dbReference>
<dbReference type="AlphaFoldDB" id="A0A0C3H0U0"/>
<name>A0A0C3H0U0_OIDMZ</name>
<proteinExistence type="predicted"/>
<gene>
    <name evidence="2" type="ORF">OIDMADRAFT_121836</name>
</gene>
<dbReference type="Pfam" id="PF10775">
    <property type="entry name" value="ATP_sub_h"/>
    <property type="match status" value="1"/>
</dbReference>
<dbReference type="STRING" id="913774.A0A0C3H0U0"/>
<dbReference type="GO" id="GO:0046933">
    <property type="term" value="F:proton-transporting ATP synthase activity, rotational mechanism"/>
    <property type="evidence" value="ECO:0007669"/>
    <property type="project" value="TreeGrafter"/>
</dbReference>
<dbReference type="PANTHER" id="PTHR28207:SF1">
    <property type="entry name" value="ATP SYNTHASE SUBUNIT H, MITOCHONDRIAL"/>
    <property type="match status" value="1"/>
</dbReference>
<dbReference type="InterPro" id="IPR019711">
    <property type="entry name" value="ATP_synth_F0_suH"/>
</dbReference>
<feature type="compositionally biased region" description="Low complexity" evidence="1">
    <location>
        <begin position="86"/>
        <end position="98"/>
    </location>
</feature>
<feature type="region of interest" description="Disordered" evidence="1">
    <location>
        <begin position="47"/>
        <end position="116"/>
    </location>
</feature>
<protein>
    <recommendedName>
        <fullName evidence="4">ATP synthase subunit H, mitochondrial</fullName>
    </recommendedName>
</protein>
<evidence type="ECO:0008006" key="4">
    <source>
        <dbReference type="Google" id="ProtNLM"/>
    </source>
</evidence>
<evidence type="ECO:0000256" key="1">
    <source>
        <dbReference type="SAM" id="MobiDB-lite"/>
    </source>
</evidence>
<reference evidence="3" key="2">
    <citation type="submission" date="2015-01" db="EMBL/GenBank/DDBJ databases">
        <title>Evolutionary Origins and Diversification of the Mycorrhizal Mutualists.</title>
        <authorList>
            <consortium name="DOE Joint Genome Institute"/>
            <consortium name="Mycorrhizal Genomics Consortium"/>
            <person name="Kohler A."/>
            <person name="Kuo A."/>
            <person name="Nagy L.G."/>
            <person name="Floudas D."/>
            <person name="Copeland A."/>
            <person name="Barry K.W."/>
            <person name="Cichocki N."/>
            <person name="Veneault-Fourrey C."/>
            <person name="LaButti K."/>
            <person name="Lindquist E.A."/>
            <person name="Lipzen A."/>
            <person name="Lundell T."/>
            <person name="Morin E."/>
            <person name="Murat C."/>
            <person name="Riley R."/>
            <person name="Ohm R."/>
            <person name="Sun H."/>
            <person name="Tunlid A."/>
            <person name="Henrissat B."/>
            <person name="Grigoriev I.V."/>
            <person name="Hibbett D.S."/>
            <person name="Martin F."/>
        </authorList>
    </citation>
    <scope>NUCLEOTIDE SEQUENCE [LARGE SCALE GENOMIC DNA]</scope>
    <source>
        <strain evidence="3">Zn</strain>
    </source>
</reference>
<dbReference type="EMBL" id="KN832875">
    <property type="protein sequence ID" value="KIN01826.1"/>
    <property type="molecule type" value="Genomic_DNA"/>
</dbReference>
<feature type="non-terminal residue" evidence="2">
    <location>
        <position position="1"/>
    </location>
</feature>
<keyword evidence="3" id="KW-1185">Reference proteome</keyword>
<dbReference type="PANTHER" id="PTHR28207">
    <property type="entry name" value="ATP SYNTHASE SUBUNIT H, MITOCHONDRIAL"/>
    <property type="match status" value="1"/>
</dbReference>
<sequence>RSSIARVVRCQSGSLLSKRSFITPTAIRQADLVQDMYLKELKSYKPATVKPSDADGHVQKWAAPTPPKSPEEGDIASELKAYEASGVDVEGQAEGGAAVEEEHDWFEEEKEEEEHH</sequence>
<accession>A0A0C3H0U0</accession>
<reference evidence="2 3" key="1">
    <citation type="submission" date="2014-04" db="EMBL/GenBank/DDBJ databases">
        <authorList>
            <consortium name="DOE Joint Genome Institute"/>
            <person name="Kuo A."/>
            <person name="Martino E."/>
            <person name="Perotto S."/>
            <person name="Kohler A."/>
            <person name="Nagy L.G."/>
            <person name="Floudas D."/>
            <person name="Copeland A."/>
            <person name="Barry K.W."/>
            <person name="Cichocki N."/>
            <person name="Veneault-Fourrey C."/>
            <person name="LaButti K."/>
            <person name="Lindquist E.A."/>
            <person name="Lipzen A."/>
            <person name="Lundell T."/>
            <person name="Morin E."/>
            <person name="Murat C."/>
            <person name="Sun H."/>
            <person name="Tunlid A."/>
            <person name="Henrissat B."/>
            <person name="Grigoriev I.V."/>
            <person name="Hibbett D.S."/>
            <person name="Martin F."/>
            <person name="Nordberg H.P."/>
            <person name="Cantor M.N."/>
            <person name="Hua S.X."/>
        </authorList>
    </citation>
    <scope>NUCLEOTIDE SEQUENCE [LARGE SCALE GENOMIC DNA]</scope>
    <source>
        <strain evidence="2 3">Zn</strain>
    </source>
</reference>
<dbReference type="HOGENOM" id="CLU_122989_0_1_1"/>
<dbReference type="InParanoid" id="A0A0C3H0U0"/>
<feature type="compositionally biased region" description="Acidic residues" evidence="1">
    <location>
        <begin position="99"/>
        <end position="116"/>
    </location>
</feature>
<dbReference type="OrthoDB" id="274752at2759"/>
<dbReference type="Proteomes" id="UP000054321">
    <property type="component" value="Unassembled WGS sequence"/>
</dbReference>